<proteinExistence type="predicted"/>
<reference evidence="1 2" key="1">
    <citation type="submission" date="2020-10" db="EMBL/GenBank/DDBJ databases">
        <title>Phylogeny of dyella-like bacteria.</title>
        <authorList>
            <person name="Fu J."/>
        </authorList>
    </citation>
    <scope>NUCLEOTIDE SEQUENCE [LARGE SCALE GENOMIC DNA]</scope>
    <source>
        <strain evidence="1 2">DKC-1</strain>
    </source>
</reference>
<evidence type="ECO:0000313" key="1">
    <source>
        <dbReference type="EMBL" id="MFK2931382.1"/>
    </source>
</evidence>
<sequence length="164" mass="16719">MLFPILLAACSTPDTVMESGAIRLYGDVVALHVDGAPEASIASDGGFTVNDKPVEITPAERALLTQYNRSVRSVRETGLAMGKAGVSMAAKAVTAAVSSSSGKAGNEAEAGSEAIKKLNLDICSDTAAIKAAQDQLATQLAAFKPYAAIVSATSVTDCVNDAKN</sequence>
<dbReference type="RefSeq" id="WP_404539674.1">
    <property type="nucleotide sequence ID" value="NZ_JADIKL010000005.1"/>
</dbReference>
<name>A0ABW8KJ92_9GAMM</name>
<comment type="caution">
    <text evidence="1">The sequence shown here is derived from an EMBL/GenBank/DDBJ whole genome shotgun (WGS) entry which is preliminary data.</text>
</comment>
<gene>
    <name evidence="1" type="ORF">ISP14_11330</name>
</gene>
<keyword evidence="2" id="KW-1185">Reference proteome</keyword>
<dbReference type="EMBL" id="JADIKL010000005">
    <property type="protein sequence ID" value="MFK2931382.1"/>
    <property type="molecule type" value="Genomic_DNA"/>
</dbReference>
<dbReference type="Proteomes" id="UP001620397">
    <property type="component" value="Unassembled WGS sequence"/>
</dbReference>
<accession>A0ABW8KJ92</accession>
<evidence type="ECO:0000313" key="2">
    <source>
        <dbReference type="Proteomes" id="UP001620397"/>
    </source>
</evidence>
<organism evidence="1 2">
    <name type="scientific">Dyella agri</name>
    <dbReference type="NCBI Taxonomy" id="1926869"/>
    <lineage>
        <taxon>Bacteria</taxon>
        <taxon>Pseudomonadati</taxon>
        <taxon>Pseudomonadota</taxon>
        <taxon>Gammaproteobacteria</taxon>
        <taxon>Lysobacterales</taxon>
        <taxon>Rhodanobacteraceae</taxon>
        <taxon>Dyella</taxon>
    </lineage>
</organism>
<evidence type="ECO:0008006" key="3">
    <source>
        <dbReference type="Google" id="ProtNLM"/>
    </source>
</evidence>
<protein>
    <recommendedName>
        <fullName evidence="3">DUF2884 family protein</fullName>
    </recommendedName>
</protein>